<keyword evidence="3" id="KW-1185">Reference proteome</keyword>
<dbReference type="PANTHER" id="PTHR33336">
    <property type="entry name" value="QUINOL MONOOXYGENASE YGIN-RELATED"/>
    <property type="match status" value="1"/>
</dbReference>
<organism evidence="2 3">
    <name type="scientific">Aequorivita aquimaris</name>
    <dbReference type="NCBI Taxonomy" id="1548749"/>
    <lineage>
        <taxon>Bacteria</taxon>
        <taxon>Pseudomonadati</taxon>
        <taxon>Bacteroidota</taxon>
        <taxon>Flavobacteriia</taxon>
        <taxon>Flavobacteriales</taxon>
        <taxon>Flavobacteriaceae</taxon>
        <taxon>Aequorivita</taxon>
    </lineage>
</organism>
<dbReference type="AlphaFoldDB" id="A0A137RL40"/>
<accession>A0A137RL40</accession>
<dbReference type="SUPFAM" id="SSF54909">
    <property type="entry name" value="Dimeric alpha+beta barrel"/>
    <property type="match status" value="1"/>
</dbReference>
<keyword evidence="2" id="KW-0503">Monooxygenase</keyword>
<dbReference type="Pfam" id="PF03992">
    <property type="entry name" value="ABM"/>
    <property type="match status" value="1"/>
</dbReference>
<dbReference type="Gene3D" id="3.30.70.100">
    <property type="match status" value="1"/>
</dbReference>
<dbReference type="InterPro" id="IPR007138">
    <property type="entry name" value="ABM_dom"/>
</dbReference>
<keyword evidence="2" id="KW-0560">Oxidoreductase</keyword>
<dbReference type="PROSITE" id="PS51725">
    <property type="entry name" value="ABM"/>
    <property type="match status" value="1"/>
</dbReference>
<dbReference type="Proteomes" id="UP000070138">
    <property type="component" value="Unassembled WGS sequence"/>
</dbReference>
<protein>
    <submittedName>
        <fullName evidence="2">Antibiotic biosynthesis monooxygenase</fullName>
    </submittedName>
</protein>
<name>A0A137RL40_9FLAO</name>
<dbReference type="GO" id="GO:0005829">
    <property type="term" value="C:cytosol"/>
    <property type="evidence" value="ECO:0007669"/>
    <property type="project" value="TreeGrafter"/>
</dbReference>
<dbReference type="OrthoDB" id="1120859at2"/>
<proteinExistence type="predicted"/>
<evidence type="ECO:0000259" key="1">
    <source>
        <dbReference type="PROSITE" id="PS51725"/>
    </source>
</evidence>
<gene>
    <name evidence="2" type="ORF">LS48_00055</name>
</gene>
<reference evidence="2 3" key="2">
    <citation type="journal article" date="2016" name="Int. J. Syst. Evol. Microbiol.">
        <title>Vitellibacter aquimaris sp. nov., a marine bacterium isolated from seawater.</title>
        <authorList>
            <person name="Thevarajoo S."/>
            <person name="Selvaratnam C."/>
            <person name="Goh K.M."/>
            <person name="Hong K.W."/>
            <person name="Chan X.Y."/>
            <person name="Chan K.G."/>
            <person name="Chong C.S."/>
        </authorList>
    </citation>
    <scope>NUCLEOTIDE SEQUENCE [LARGE SCALE GENOMIC DNA]</scope>
    <source>
        <strain evidence="2 3">D-24</strain>
    </source>
</reference>
<dbReference type="GO" id="GO:0004497">
    <property type="term" value="F:monooxygenase activity"/>
    <property type="evidence" value="ECO:0007669"/>
    <property type="project" value="UniProtKB-KW"/>
</dbReference>
<evidence type="ECO:0000313" key="3">
    <source>
        <dbReference type="Proteomes" id="UP000070138"/>
    </source>
</evidence>
<dbReference type="InterPro" id="IPR050744">
    <property type="entry name" value="AI-2_Isomerase_LsrG"/>
</dbReference>
<dbReference type="EMBL" id="JRWG01000001">
    <property type="protein sequence ID" value="KXO00916.1"/>
    <property type="molecule type" value="Genomic_DNA"/>
</dbReference>
<comment type="caution">
    <text evidence="2">The sequence shown here is derived from an EMBL/GenBank/DDBJ whole genome shotgun (WGS) entry which is preliminary data.</text>
</comment>
<feature type="domain" description="ABM" evidence="1">
    <location>
        <begin position="2"/>
        <end position="91"/>
    </location>
</feature>
<evidence type="ECO:0000313" key="2">
    <source>
        <dbReference type="EMBL" id="KXO00916.1"/>
    </source>
</evidence>
<dbReference type="InterPro" id="IPR011008">
    <property type="entry name" value="Dimeric_a/b-barrel"/>
</dbReference>
<sequence length="98" mass="11806">MFTRIVKMEFEKENIPAFLANFETVKEKIRNFPGCTFLELYKDKNDETIFFTYSRWNDETDLENYRTSELFKNVWSVTKPMFKSKAEAWSVDTLHSLK</sequence>
<dbReference type="PANTHER" id="PTHR33336:SF1">
    <property type="entry name" value="(4S)-4-HYDROXY-5-PHOSPHONOOXYPENTANE-2,3-DIONE ISOMERASE"/>
    <property type="match status" value="1"/>
</dbReference>
<dbReference type="RefSeq" id="WP_062618736.1">
    <property type="nucleotide sequence ID" value="NZ_JRWG01000001.1"/>
</dbReference>
<reference evidence="3" key="1">
    <citation type="submission" date="2014-10" db="EMBL/GenBank/DDBJ databases">
        <title>Genome sequencing of Vitellibacter sp. D-24.</title>
        <authorList>
            <person name="Thevarajoo S."/>
            <person name="Selvaratnam C."/>
            <person name="Goh K.M."/>
            <person name="Chong C.S."/>
        </authorList>
    </citation>
    <scope>NUCLEOTIDE SEQUENCE [LARGE SCALE GENOMIC DNA]</scope>
    <source>
        <strain evidence="3">D-24</strain>
    </source>
</reference>
<dbReference type="STRING" id="1548749.LS48_00055"/>